<dbReference type="EMBL" id="CANHGI010000005">
    <property type="protein sequence ID" value="CAI5450472.1"/>
    <property type="molecule type" value="Genomic_DNA"/>
</dbReference>
<reference evidence="2" key="1">
    <citation type="submission" date="2022-11" db="EMBL/GenBank/DDBJ databases">
        <authorList>
            <person name="Kikuchi T."/>
        </authorList>
    </citation>
    <scope>NUCLEOTIDE SEQUENCE</scope>
    <source>
        <strain evidence="2">PS1010</strain>
    </source>
</reference>
<sequence length="157" mass="18062">MTKVYGIDIRQVEHFAIIIHSSNIYVTLKGITSLIAIILLILPNYIVIFYYGYQLWNSMDENVKFISQHTKNIQKQFIRALYFQIIIPSVILFIPVLVIHTLPFLNLDISISTIIFINALGFYPAIDAFVVLVLIKEFRIGAKHVFTSFLLHCGQES</sequence>
<feature type="transmembrane region" description="Helical" evidence="1">
    <location>
        <begin position="77"/>
        <end position="99"/>
    </location>
</feature>
<dbReference type="AlphaFoldDB" id="A0A9P1IUK5"/>
<keyword evidence="3" id="KW-1185">Reference proteome</keyword>
<keyword evidence="1" id="KW-0472">Membrane</keyword>
<evidence type="ECO:0000313" key="2">
    <source>
        <dbReference type="EMBL" id="CAI5450472.1"/>
    </source>
</evidence>
<name>A0A9P1IUK5_9PELO</name>
<feature type="transmembrane region" description="Helical" evidence="1">
    <location>
        <begin position="31"/>
        <end position="56"/>
    </location>
</feature>
<comment type="caution">
    <text evidence="2">The sequence shown here is derived from an EMBL/GenBank/DDBJ whole genome shotgun (WGS) entry which is preliminary data.</text>
</comment>
<organism evidence="2 3">
    <name type="scientific">Caenorhabditis angaria</name>
    <dbReference type="NCBI Taxonomy" id="860376"/>
    <lineage>
        <taxon>Eukaryota</taxon>
        <taxon>Metazoa</taxon>
        <taxon>Ecdysozoa</taxon>
        <taxon>Nematoda</taxon>
        <taxon>Chromadorea</taxon>
        <taxon>Rhabditida</taxon>
        <taxon>Rhabditina</taxon>
        <taxon>Rhabditomorpha</taxon>
        <taxon>Rhabditoidea</taxon>
        <taxon>Rhabditidae</taxon>
        <taxon>Peloderinae</taxon>
        <taxon>Caenorhabditis</taxon>
    </lineage>
</organism>
<keyword evidence="1" id="KW-1133">Transmembrane helix</keyword>
<accession>A0A9P1IUK5</accession>
<protein>
    <recommendedName>
        <fullName evidence="4">G protein-coupled receptor</fullName>
    </recommendedName>
</protein>
<dbReference type="InterPro" id="IPR019428">
    <property type="entry name" value="7TM_GPCR_serpentine_rcpt_Str"/>
</dbReference>
<evidence type="ECO:0000313" key="3">
    <source>
        <dbReference type="Proteomes" id="UP001152747"/>
    </source>
</evidence>
<gene>
    <name evidence="2" type="ORF">CAMP_LOCUS13109</name>
</gene>
<dbReference type="PANTHER" id="PTHR46000">
    <property type="entry name" value="SEVEN TM RECEPTOR-RELATED"/>
    <property type="match status" value="1"/>
</dbReference>
<evidence type="ECO:0000256" key="1">
    <source>
        <dbReference type="SAM" id="Phobius"/>
    </source>
</evidence>
<dbReference type="Proteomes" id="UP001152747">
    <property type="component" value="Unassembled WGS sequence"/>
</dbReference>
<evidence type="ECO:0008006" key="4">
    <source>
        <dbReference type="Google" id="ProtNLM"/>
    </source>
</evidence>
<keyword evidence="1" id="KW-0812">Transmembrane</keyword>
<feature type="transmembrane region" description="Helical" evidence="1">
    <location>
        <begin position="111"/>
        <end position="135"/>
    </location>
</feature>
<dbReference type="Pfam" id="PF10326">
    <property type="entry name" value="7TM_GPCR_Str"/>
    <property type="match status" value="1"/>
</dbReference>
<proteinExistence type="predicted"/>